<keyword evidence="1" id="KW-0472">Membrane</keyword>
<reference evidence="2 3" key="1">
    <citation type="submission" date="2016-02" db="EMBL/GenBank/DDBJ databases">
        <title>Discovery of a natural microsporidian pathogen with a broad tissue tropism in Caenorhabditis elegans.</title>
        <authorList>
            <person name="Luallen R.J."/>
            <person name="Reinke A.W."/>
            <person name="Tong L."/>
            <person name="Botts M.R."/>
            <person name="Felix M.-A."/>
            <person name="Troemel E.R."/>
        </authorList>
    </citation>
    <scope>NUCLEOTIDE SEQUENCE [LARGE SCALE GENOMIC DNA]</scope>
    <source>
        <strain evidence="2 3">JUm2807</strain>
    </source>
</reference>
<proteinExistence type="predicted"/>
<keyword evidence="1" id="KW-1133">Transmembrane helix</keyword>
<feature type="transmembrane region" description="Helical" evidence="1">
    <location>
        <begin position="21"/>
        <end position="43"/>
    </location>
</feature>
<keyword evidence="3" id="KW-1185">Reference proteome</keyword>
<dbReference type="GeneID" id="93647577"/>
<gene>
    <name evidence="2" type="ORF">NEDG_01227</name>
</gene>
<evidence type="ECO:0000313" key="3">
    <source>
        <dbReference type="Proteomes" id="UP000185944"/>
    </source>
</evidence>
<accession>A0A177EB99</accession>
<evidence type="ECO:0000313" key="2">
    <source>
        <dbReference type="EMBL" id="OAG29088.1"/>
    </source>
</evidence>
<dbReference type="AlphaFoldDB" id="A0A177EB99"/>
<dbReference type="EMBL" id="LTDL01000042">
    <property type="protein sequence ID" value="OAG29088.1"/>
    <property type="molecule type" value="Genomic_DNA"/>
</dbReference>
<comment type="caution">
    <text evidence="2">The sequence shown here is derived from an EMBL/GenBank/DDBJ whole genome shotgun (WGS) entry which is preliminary data.</text>
</comment>
<name>A0A177EB99_9MICR</name>
<keyword evidence="1" id="KW-0812">Transmembrane</keyword>
<dbReference type="Proteomes" id="UP000185944">
    <property type="component" value="Unassembled WGS sequence"/>
</dbReference>
<organism evidence="2 3">
    <name type="scientific">Nematocida displodere</name>
    <dbReference type="NCBI Taxonomy" id="1805483"/>
    <lineage>
        <taxon>Eukaryota</taxon>
        <taxon>Fungi</taxon>
        <taxon>Fungi incertae sedis</taxon>
        <taxon>Microsporidia</taxon>
        <taxon>Nematocida</taxon>
    </lineage>
</organism>
<dbReference type="OrthoDB" id="2195859at2759"/>
<sequence>MAMQTQQTTQIHRPKGNKKAMFYLGASGLGLAVMAYVIATAYYKFYLVDKDTMGTFFYSWRIEGADDAMFKERIGKLPSGGGVTAETKEIFTTYFNDQYGEHMPRGTKFYLTLGFPNQEVFLKLRKAFTEADTNKAVGLKGNYEEDTPEKEIMDYIKTSNSPLYMEPMTTKTVKEAITKAYKSMTTTEQKTFKTVAPLVIDFMNKVISVNAEYKFDGTTPSPQAIEDLTEILRAMDTEKRQTSASVEGEASTTKLNDDIKYMIKHMKKPKGNDLPANLATNFFSEMIYGKNSTPSAFGYSRLAYLVYYLTLDVDQETFSRGESLATRQGEAEKRTTALSTAIAYGFAKLMSEDISAKVVSDNRGVVVYSLFTPTITNAALPEAAYLEDLRASLKEKKAFIATL</sequence>
<dbReference type="RefSeq" id="XP_067543833.1">
    <property type="nucleotide sequence ID" value="XM_067688645.1"/>
</dbReference>
<dbReference type="VEuPathDB" id="MicrosporidiaDB:NEDG_01227"/>
<protein>
    <submittedName>
        <fullName evidence="2">Uncharacterized protein</fullName>
    </submittedName>
</protein>
<evidence type="ECO:0000256" key="1">
    <source>
        <dbReference type="SAM" id="Phobius"/>
    </source>
</evidence>